<keyword evidence="3 7" id="KW-1133">Transmembrane helix</keyword>
<dbReference type="PROSITE" id="PS50088">
    <property type="entry name" value="ANK_REPEAT"/>
    <property type="match status" value="7"/>
</dbReference>
<comment type="subcellular location">
    <subcellularLocation>
        <location evidence="1">Membrane</location>
        <topology evidence="1">Multi-pass membrane protein</topology>
    </subcellularLocation>
</comment>
<dbReference type="Gene3D" id="1.10.287.70">
    <property type="match status" value="1"/>
</dbReference>
<protein>
    <recommendedName>
        <fullName evidence="8">Ion transport domain-containing protein</fullName>
    </recommendedName>
</protein>
<feature type="repeat" description="ANK" evidence="5">
    <location>
        <begin position="762"/>
        <end position="794"/>
    </location>
</feature>
<evidence type="ECO:0000256" key="2">
    <source>
        <dbReference type="ARBA" id="ARBA00022692"/>
    </source>
</evidence>
<keyword evidence="4 7" id="KW-0472">Membrane</keyword>
<keyword evidence="2 7" id="KW-0812">Transmembrane</keyword>
<sequence length="1186" mass="131059">MAAVAPSNSNSPLDCDSGRGTGSRRHSSRVHPALDHSSRENSDGRLNSPEPRRLSVRRGSFRTSWVMHDEHTQCPSLRRVSLGAVGSTRSLLGDARRNCSTSSLLSAGKKPQPAGLTLKGLWRNAAAIRQRTARMTRAITETIIALFYLFVVPYQIGFESDVVFNAEYAMGYTLDCLLLVTMSSKLLRECRIKALARLAAEGHSFDPVHHLGSTARGISQKERMWLVVMLLLVAPVDALLWMTSAWEAIPLVRLTRFSFALYNAHCDLVLLERSQTFPFSLCRMFRVLSFTLVATHCLACAFFYLSIRPGAKHFSSAPWLANENGRSSAGSTYLRSMYWSFMTYTTAGHVDIVAEHVNVKGQDWEVGIAIVVAVVATLAYIYLNANCTTMMIRLNSQLEQYRAQLAGIDAYLTRNKVSIEVSKRVKKYFVRLQHSSSSADKTVLESLPSNLRNAVLQDIHLRTLNEAPTFHEFQVEVLKQVCAIARTVVFLPEEILCEQGDVVTEMLFLEEGCILETSVREAFDIELRDRKSSRQLWRCAFNKVAGSLPGHESRRESRNMWRHALGAASRVAQASRSRVTADDGEGKPRCFPCSPFARRPTMTKIVQSTERLLTRRGTPMCEVGFLFGLRQEATLDVVVTSHCCAMRKRDFLSLRQQFPAVLDDTRAVVHQRLRQDANPVLADVEASLSKSERRAEQLADVMFAAAAGRLEMIQEVAGRGLNVCEADFEGRTALHIAATSGALPVVQYLLERKANLNATDNFGKTPLAKAVMKGNTAVVKALRDAGAELRWSEAQTASELFGKAREGHAAQLKLLLSCGANVNARDYDRRTCLHLAASEGSLRLCEVLIRHKAEVNASDRWGSTPLHDAIREGQYHVAKMLRYSKGELLLSESQSSSKLSTLTRTGLTERLELLLESGCSVNAADYDGRTCLHLAAAAGNLPTAERLLLMGADVNAIDRWGTTPLHNSVREGHMKVANALSSAGGRLGVSESIMSTELCELARQGSLEKIKIFLACGVNVDCADYDRRTCLHVAAREGAVHVVELLLRNKADANRRDRWGSTPLSEAVREKHNKAAALIIEHGGQLGVDDVRLGQELCYLARKGKLDHLEALLRSGANPNAADYDGRTALHVAALRGNIALVEALLELGCSAEMRDRYGKSPRQEAESAGHRWPESLWEVRPPLNK</sequence>
<dbReference type="AlphaFoldDB" id="A0AB34J4Z1"/>
<dbReference type="InterPro" id="IPR045319">
    <property type="entry name" value="KAT/AKT"/>
</dbReference>
<dbReference type="Gene3D" id="1.25.40.20">
    <property type="entry name" value="Ankyrin repeat-containing domain"/>
    <property type="match status" value="5"/>
</dbReference>
<evidence type="ECO:0000256" key="3">
    <source>
        <dbReference type="ARBA" id="ARBA00022989"/>
    </source>
</evidence>
<dbReference type="Gene3D" id="1.10.287.630">
    <property type="entry name" value="Helix hairpin bin"/>
    <property type="match status" value="1"/>
</dbReference>
<dbReference type="Gene3D" id="2.60.120.10">
    <property type="entry name" value="Jelly Rolls"/>
    <property type="match status" value="1"/>
</dbReference>
<dbReference type="SUPFAM" id="SSF48403">
    <property type="entry name" value="Ankyrin repeat"/>
    <property type="match status" value="2"/>
</dbReference>
<name>A0AB34J4Z1_PRYPA</name>
<feature type="repeat" description="ANK" evidence="5">
    <location>
        <begin position="828"/>
        <end position="860"/>
    </location>
</feature>
<dbReference type="PANTHER" id="PTHR45743:SF2">
    <property type="entry name" value="POTASSIUM CHANNEL AKT1"/>
    <property type="match status" value="1"/>
</dbReference>
<dbReference type="InterPro" id="IPR005821">
    <property type="entry name" value="Ion_trans_dom"/>
</dbReference>
<dbReference type="PROSITE" id="PS50297">
    <property type="entry name" value="ANK_REP_REGION"/>
    <property type="match status" value="6"/>
</dbReference>
<keyword evidence="10" id="KW-1185">Reference proteome</keyword>
<feature type="transmembrane region" description="Helical" evidence="7">
    <location>
        <begin position="138"/>
        <end position="156"/>
    </location>
</feature>
<dbReference type="InterPro" id="IPR018490">
    <property type="entry name" value="cNMP-bd_dom_sf"/>
</dbReference>
<feature type="compositionally biased region" description="Polar residues" evidence="6">
    <location>
        <begin position="1"/>
        <end position="12"/>
    </location>
</feature>
<proteinExistence type="predicted"/>
<reference evidence="9 10" key="1">
    <citation type="journal article" date="2024" name="Science">
        <title>Giant polyketide synthase enzymes in the biosynthesis of giant marine polyether toxins.</title>
        <authorList>
            <person name="Fallon T.R."/>
            <person name="Shende V.V."/>
            <person name="Wierzbicki I.H."/>
            <person name="Pendleton A.L."/>
            <person name="Watervoot N.F."/>
            <person name="Auber R.P."/>
            <person name="Gonzalez D.J."/>
            <person name="Wisecaver J.H."/>
            <person name="Moore B.S."/>
        </authorList>
    </citation>
    <scope>NUCLEOTIDE SEQUENCE [LARGE SCALE GENOMIC DNA]</scope>
    <source>
        <strain evidence="9 10">12B1</strain>
    </source>
</reference>
<dbReference type="GO" id="GO:0016020">
    <property type="term" value="C:membrane"/>
    <property type="evidence" value="ECO:0007669"/>
    <property type="project" value="UniProtKB-SubCell"/>
</dbReference>
<feature type="transmembrane region" description="Helical" evidence="7">
    <location>
        <begin position="224"/>
        <end position="246"/>
    </location>
</feature>
<feature type="repeat" description="ANK" evidence="5">
    <location>
        <begin position="927"/>
        <end position="959"/>
    </location>
</feature>
<keyword evidence="5" id="KW-0040">ANK repeat</keyword>
<feature type="repeat" description="ANK" evidence="5">
    <location>
        <begin position="1026"/>
        <end position="1058"/>
    </location>
</feature>
<dbReference type="Pfam" id="PF13637">
    <property type="entry name" value="Ank_4"/>
    <property type="match status" value="1"/>
</dbReference>
<dbReference type="SUPFAM" id="SSF51206">
    <property type="entry name" value="cAMP-binding domain-like"/>
    <property type="match status" value="1"/>
</dbReference>
<feature type="region of interest" description="Disordered" evidence="6">
    <location>
        <begin position="1"/>
        <end position="54"/>
    </location>
</feature>
<feature type="transmembrane region" description="Helical" evidence="7">
    <location>
        <begin position="366"/>
        <end position="383"/>
    </location>
</feature>
<accession>A0AB34J4Z1</accession>
<dbReference type="Pfam" id="PF00520">
    <property type="entry name" value="Ion_trans"/>
    <property type="match status" value="1"/>
</dbReference>
<dbReference type="Proteomes" id="UP001515480">
    <property type="component" value="Unassembled WGS sequence"/>
</dbReference>
<feature type="transmembrane region" description="Helical" evidence="7">
    <location>
        <begin position="284"/>
        <end position="305"/>
    </location>
</feature>
<dbReference type="Pfam" id="PF12796">
    <property type="entry name" value="Ank_2"/>
    <property type="match status" value="4"/>
</dbReference>
<feature type="domain" description="Ion transport" evidence="8">
    <location>
        <begin position="224"/>
        <end position="378"/>
    </location>
</feature>
<evidence type="ECO:0000256" key="5">
    <source>
        <dbReference type="PROSITE-ProRule" id="PRU00023"/>
    </source>
</evidence>
<dbReference type="SMART" id="SM00248">
    <property type="entry name" value="ANK"/>
    <property type="match status" value="13"/>
</dbReference>
<dbReference type="InterPro" id="IPR002110">
    <property type="entry name" value="Ankyrin_rpt"/>
</dbReference>
<feature type="repeat" description="ANK" evidence="5">
    <location>
        <begin position="960"/>
        <end position="992"/>
    </location>
</feature>
<comment type="caution">
    <text evidence="9">The sequence shown here is derived from an EMBL/GenBank/DDBJ whole genome shotgun (WGS) entry which is preliminary data.</text>
</comment>
<dbReference type="InterPro" id="IPR036770">
    <property type="entry name" value="Ankyrin_rpt-contain_sf"/>
</dbReference>
<dbReference type="GO" id="GO:0005249">
    <property type="term" value="F:voltage-gated potassium channel activity"/>
    <property type="evidence" value="ECO:0007669"/>
    <property type="project" value="InterPro"/>
</dbReference>
<gene>
    <name evidence="9" type="ORF">AB1Y20_003510</name>
</gene>
<evidence type="ECO:0000313" key="10">
    <source>
        <dbReference type="Proteomes" id="UP001515480"/>
    </source>
</evidence>
<feature type="repeat" description="ANK" evidence="5">
    <location>
        <begin position="1125"/>
        <end position="1157"/>
    </location>
</feature>
<feature type="transmembrane region" description="Helical" evidence="7">
    <location>
        <begin position="168"/>
        <end position="187"/>
    </location>
</feature>
<evidence type="ECO:0000313" key="9">
    <source>
        <dbReference type="EMBL" id="KAL1514409.1"/>
    </source>
</evidence>
<dbReference type="PRINTS" id="PR01415">
    <property type="entry name" value="ANKYRIN"/>
</dbReference>
<feature type="region of interest" description="Disordered" evidence="6">
    <location>
        <begin position="1159"/>
        <end position="1186"/>
    </location>
</feature>
<feature type="compositionally biased region" description="Basic and acidic residues" evidence="6">
    <location>
        <begin position="1159"/>
        <end position="1174"/>
    </location>
</feature>
<evidence type="ECO:0000256" key="6">
    <source>
        <dbReference type="SAM" id="MobiDB-lite"/>
    </source>
</evidence>
<dbReference type="SUPFAM" id="SSF81324">
    <property type="entry name" value="Voltage-gated potassium channels"/>
    <property type="match status" value="1"/>
</dbReference>
<dbReference type="InterPro" id="IPR014710">
    <property type="entry name" value="RmlC-like_jellyroll"/>
</dbReference>
<evidence type="ECO:0000256" key="1">
    <source>
        <dbReference type="ARBA" id="ARBA00004141"/>
    </source>
</evidence>
<feature type="repeat" description="ANK" evidence="5">
    <location>
        <begin position="729"/>
        <end position="761"/>
    </location>
</feature>
<organism evidence="9 10">
    <name type="scientific">Prymnesium parvum</name>
    <name type="common">Toxic golden alga</name>
    <dbReference type="NCBI Taxonomy" id="97485"/>
    <lineage>
        <taxon>Eukaryota</taxon>
        <taxon>Haptista</taxon>
        <taxon>Haptophyta</taxon>
        <taxon>Prymnesiophyceae</taxon>
        <taxon>Prymnesiales</taxon>
        <taxon>Prymnesiaceae</taxon>
        <taxon>Prymnesium</taxon>
    </lineage>
</organism>
<dbReference type="PANTHER" id="PTHR45743">
    <property type="entry name" value="POTASSIUM CHANNEL AKT1"/>
    <property type="match status" value="1"/>
</dbReference>
<feature type="compositionally biased region" description="Basic and acidic residues" evidence="6">
    <location>
        <begin position="32"/>
        <end position="43"/>
    </location>
</feature>
<evidence type="ECO:0000256" key="4">
    <source>
        <dbReference type="ARBA" id="ARBA00023136"/>
    </source>
</evidence>
<evidence type="ECO:0000256" key="7">
    <source>
        <dbReference type="SAM" id="Phobius"/>
    </source>
</evidence>
<dbReference type="EMBL" id="JBGBPQ010000012">
    <property type="protein sequence ID" value="KAL1514409.1"/>
    <property type="molecule type" value="Genomic_DNA"/>
</dbReference>
<evidence type="ECO:0000259" key="8">
    <source>
        <dbReference type="Pfam" id="PF00520"/>
    </source>
</evidence>